<protein>
    <submittedName>
        <fullName evidence="3">DUF4359 domain-containing protein</fullName>
    </submittedName>
</protein>
<evidence type="ECO:0000313" key="3">
    <source>
        <dbReference type="WBParaSite" id="SMUV_0000867501-mRNA-1"/>
    </source>
</evidence>
<organism evidence="2 3">
    <name type="scientific">Syphacia muris</name>
    <dbReference type="NCBI Taxonomy" id="451379"/>
    <lineage>
        <taxon>Eukaryota</taxon>
        <taxon>Metazoa</taxon>
        <taxon>Ecdysozoa</taxon>
        <taxon>Nematoda</taxon>
        <taxon>Chromadorea</taxon>
        <taxon>Rhabditida</taxon>
        <taxon>Spirurina</taxon>
        <taxon>Oxyuridomorpha</taxon>
        <taxon>Oxyuroidea</taxon>
        <taxon>Oxyuridae</taxon>
        <taxon>Syphacia</taxon>
    </lineage>
</organism>
<name>A0A0N5AUX8_9BILA</name>
<accession>A0A0N5AUX8</accession>
<feature type="transmembrane region" description="Helical" evidence="1">
    <location>
        <begin position="20"/>
        <end position="39"/>
    </location>
</feature>
<keyword evidence="1" id="KW-0812">Transmembrane</keyword>
<keyword evidence="1" id="KW-1133">Transmembrane helix</keyword>
<evidence type="ECO:0000256" key="1">
    <source>
        <dbReference type="SAM" id="Phobius"/>
    </source>
</evidence>
<reference evidence="3" key="1">
    <citation type="submission" date="2017-02" db="UniProtKB">
        <authorList>
            <consortium name="WormBaseParasite"/>
        </authorList>
    </citation>
    <scope>IDENTIFICATION</scope>
</reference>
<keyword evidence="2" id="KW-1185">Reference proteome</keyword>
<dbReference type="PROSITE" id="PS51257">
    <property type="entry name" value="PROKAR_LIPOPROTEIN"/>
    <property type="match status" value="1"/>
</dbReference>
<feature type="transmembrane region" description="Helical" evidence="1">
    <location>
        <begin position="158"/>
        <end position="176"/>
    </location>
</feature>
<proteinExistence type="predicted"/>
<sequence length="189" mass="22340">MTLREKDEEDLENTIHALHLTVLFCGCAAITMYYALWYFKKRHFEKTVENLPPPIDWEDFASRFIAKNLVKQLNFRPDFFVVDVYLQLTKGEIEKKLKEDRRISIIPLAEYALKPDLRFYFGGSEEELKNDVENALLDAGLTGDIELHVDKFPDKIELMYMITTTIFFAFFVFAILKKGKTRRLFRRQP</sequence>
<dbReference type="WBParaSite" id="SMUV_0000867501-mRNA-1">
    <property type="protein sequence ID" value="SMUV_0000867501-mRNA-1"/>
    <property type="gene ID" value="SMUV_0000867501"/>
</dbReference>
<dbReference type="Proteomes" id="UP000046393">
    <property type="component" value="Unplaced"/>
</dbReference>
<dbReference type="AlphaFoldDB" id="A0A0N5AUX8"/>
<evidence type="ECO:0000313" key="2">
    <source>
        <dbReference type="Proteomes" id="UP000046393"/>
    </source>
</evidence>
<keyword evidence="1" id="KW-0472">Membrane</keyword>